<dbReference type="GO" id="GO:0044208">
    <property type="term" value="P:'de novo' AMP biosynthetic process"/>
    <property type="evidence" value="ECO:0007669"/>
    <property type="project" value="UniProtKB-UniRule"/>
</dbReference>
<keyword evidence="6 8" id="KW-0460">Magnesium</keyword>
<keyword evidence="5 8" id="KW-0658">Purine biosynthesis</keyword>
<protein>
    <recommendedName>
        <fullName evidence="8">Adenylosuccinate synthetase</fullName>
        <shortName evidence="8">AMPSase</shortName>
        <shortName evidence="8">AdSS</shortName>
        <ecNumber evidence="8">6.3.4.4</ecNumber>
    </recommendedName>
    <alternativeName>
        <fullName evidence="8">IMP--aspartate ligase</fullName>
    </alternativeName>
</protein>
<reference evidence="9" key="1">
    <citation type="journal article" date="2021" name="PeerJ">
        <title>Extensive microbial diversity within the chicken gut microbiome revealed by metagenomics and culture.</title>
        <authorList>
            <person name="Gilroy R."/>
            <person name="Ravi A."/>
            <person name="Getino M."/>
            <person name="Pursley I."/>
            <person name="Horton D.L."/>
            <person name="Alikhan N.F."/>
            <person name="Baker D."/>
            <person name="Gharbi K."/>
            <person name="Hall N."/>
            <person name="Watson M."/>
            <person name="Adriaenssens E.M."/>
            <person name="Foster-Nyarko E."/>
            <person name="Jarju S."/>
            <person name="Secka A."/>
            <person name="Antonio M."/>
            <person name="Oren A."/>
            <person name="Chaudhuri R.R."/>
            <person name="La Ragione R."/>
            <person name="Hildebrand F."/>
            <person name="Pallen M.J."/>
        </authorList>
    </citation>
    <scope>NUCLEOTIDE SEQUENCE</scope>
    <source>
        <strain evidence="9">B5_2728</strain>
    </source>
</reference>
<dbReference type="InterPro" id="IPR042111">
    <property type="entry name" value="Adenylosuccinate_synth_dom3"/>
</dbReference>
<evidence type="ECO:0000256" key="3">
    <source>
        <dbReference type="ARBA" id="ARBA00022723"/>
    </source>
</evidence>
<comment type="caution">
    <text evidence="9">The sequence shown here is derived from an EMBL/GenBank/DDBJ whole genome shotgun (WGS) entry which is preliminary data.</text>
</comment>
<dbReference type="PANTHER" id="PTHR11846:SF0">
    <property type="entry name" value="ADENYLOSUCCINATE SYNTHETASE"/>
    <property type="match status" value="1"/>
</dbReference>
<feature type="binding site" evidence="8">
    <location>
        <position position="310"/>
    </location>
    <ligand>
        <name>GTP</name>
        <dbReference type="ChEBI" id="CHEBI:37565"/>
    </ligand>
</feature>
<feature type="binding site" description="in other chain" evidence="8">
    <location>
        <begin position="12"/>
        <end position="15"/>
    </location>
    <ligand>
        <name>IMP</name>
        <dbReference type="ChEBI" id="CHEBI:58053"/>
        <note>ligand shared between dimeric partners</note>
    </ligand>
</feature>
<gene>
    <name evidence="8" type="primary">purA</name>
    <name evidence="9" type="ORF">H9882_03425</name>
</gene>
<keyword evidence="4 8" id="KW-0547">Nucleotide-binding</keyword>
<keyword evidence="8" id="KW-0963">Cytoplasm</keyword>
<comment type="caution">
    <text evidence="8">Lacks conserved residue(s) required for the propagation of feature annotation.</text>
</comment>
<proteinExistence type="inferred from homology"/>
<keyword evidence="7 8" id="KW-0342">GTP-binding</keyword>
<dbReference type="Pfam" id="PF00709">
    <property type="entry name" value="Adenylsucc_synt"/>
    <property type="match status" value="1"/>
</dbReference>
<evidence type="ECO:0000256" key="8">
    <source>
        <dbReference type="HAMAP-Rule" id="MF_00011"/>
    </source>
</evidence>
<dbReference type="CDD" id="cd03108">
    <property type="entry name" value="AdSS"/>
    <property type="match status" value="1"/>
</dbReference>
<evidence type="ECO:0000256" key="6">
    <source>
        <dbReference type="ARBA" id="ARBA00022842"/>
    </source>
</evidence>
<feature type="binding site" evidence="8">
    <location>
        <begin position="417"/>
        <end position="419"/>
    </location>
    <ligand>
        <name>GTP</name>
        <dbReference type="ChEBI" id="CHEBI:37565"/>
    </ligand>
</feature>
<dbReference type="Gene3D" id="3.90.170.10">
    <property type="entry name" value="Adenylosuccinate Synthetase, subunit A, domain 3"/>
    <property type="match status" value="1"/>
</dbReference>
<feature type="binding site" evidence="8">
    <location>
        <position position="12"/>
    </location>
    <ligand>
        <name>Mg(2+)</name>
        <dbReference type="ChEBI" id="CHEBI:18420"/>
    </ligand>
</feature>
<dbReference type="Gene3D" id="3.40.440.10">
    <property type="entry name" value="Adenylosuccinate Synthetase, subunit A, domain 1"/>
    <property type="match status" value="1"/>
</dbReference>
<feature type="binding site" evidence="8">
    <location>
        <begin position="11"/>
        <end position="17"/>
    </location>
    <ligand>
        <name>GTP</name>
        <dbReference type="ChEBI" id="CHEBI:37565"/>
    </ligand>
</feature>
<name>A0A948T218_9FIRM</name>
<dbReference type="Gene3D" id="1.10.300.10">
    <property type="entry name" value="Adenylosuccinate Synthetase, subunit A, domain 2"/>
    <property type="match status" value="1"/>
</dbReference>
<dbReference type="HAMAP" id="MF_00011">
    <property type="entry name" value="Adenylosucc_synth"/>
    <property type="match status" value="1"/>
</dbReference>
<feature type="binding site" description="in other chain" evidence="8">
    <location>
        <begin position="37"/>
        <end position="40"/>
    </location>
    <ligand>
        <name>IMP</name>
        <dbReference type="ChEBI" id="CHEBI:58053"/>
        <note>ligand shared between dimeric partners</note>
    </ligand>
</feature>
<comment type="pathway">
    <text evidence="8">Purine metabolism; AMP biosynthesis via de novo pathway; AMP from IMP: step 1/2.</text>
</comment>
<comment type="cofactor">
    <cofactor evidence="8">
        <name>Mg(2+)</name>
        <dbReference type="ChEBI" id="CHEBI:18420"/>
    </cofactor>
    <text evidence="8">Binds 1 Mg(2+) ion per subunit.</text>
</comment>
<dbReference type="Proteomes" id="UP000713596">
    <property type="component" value="Unassembled WGS sequence"/>
</dbReference>
<dbReference type="InterPro" id="IPR042110">
    <property type="entry name" value="Adenylosuccinate_synth_dom2"/>
</dbReference>
<organism evidence="9 10">
    <name type="scientific">Candidatus Allofournierella pullistercoris</name>
    <dbReference type="NCBI Taxonomy" id="2838597"/>
    <lineage>
        <taxon>Bacteria</taxon>
        <taxon>Bacillati</taxon>
        <taxon>Bacillota</taxon>
        <taxon>Clostridia</taxon>
        <taxon>Eubacteriales</taxon>
        <taxon>Oscillospiraceae</taxon>
        <taxon>Allofournierella</taxon>
    </lineage>
</organism>
<accession>A0A948T218</accession>
<evidence type="ECO:0000313" key="10">
    <source>
        <dbReference type="Proteomes" id="UP000713596"/>
    </source>
</evidence>
<feature type="active site" description="Proton donor" evidence="8">
    <location>
        <position position="40"/>
    </location>
</feature>
<feature type="binding site" evidence="8">
    <location>
        <begin position="39"/>
        <end position="41"/>
    </location>
    <ligand>
        <name>GTP</name>
        <dbReference type="ChEBI" id="CHEBI:37565"/>
    </ligand>
</feature>
<evidence type="ECO:0000313" key="9">
    <source>
        <dbReference type="EMBL" id="MBU3805925.1"/>
    </source>
</evidence>
<evidence type="ECO:0000256" key="5">
    <source>
        <dbReference type="ARBA" id="ARBA00022755"/>
    </source>
</evidence>
<dbReference type="GO" id="GO:0005737">
    <property type="term" value="C:cytoplasm"/>
    <property type="evidence" value="ECO:0007669"/>
    <property type="project" value="UniProtKB-SubCell"/>
</dbReference>
<dbReference type="PANTHER" id="PTHR11846">
    <property type="entry name" value="ADENYLOSUCCINATE SYNTHETASE"/>
    <property type="match status" value="1"/>
</dbReference>
<dbReference type="InterPro" id="IPR001114">
    <property type="entry name" value="Adenylosuccinate_synthetase"/>
</dbReference>
<evidence type="ECO:0000256" key="4">
    <source>
        <dbReference type="ARBA" id="ARBA00022741"/>
    </source>
</evidence>
<keyword evidence="3 8" id="KW-0479">Metal-binding</keyword>
<comment type="similarity">
    <text evidence="8">Belongs to the adenylosuccinate synthetase family.</text>
</comment>
<feature type="binding site" evidence="8">
    <location>
        <position position="39"/>
    </location>
    <ligand>
        <name>Mg(2+)</name>
        <dbReference type="ChEBI" id="CHEBI:18420"/>
    </ligand>
</feature>
<keyword evidence="2 8" id="KW-0436">Ligase</keyword>
<dbReference type="InterPro" id="IPR027417">
    <property type="entry name" value="P-loop_NTPase"/>
</dbReference>
<dbReference type="NCBIfam" id="NF002223">
    <property type="entry name" value="PRK01117.1"/>
    <property type="match status" value="1"/>
</dbReference>
<feature type="binding site" evidence="8">
    <location>
        <begin position="304"/>
        <end position="310"/>
    </location>
    <ligand>
        <name>substrate</name>
    </ligand>
</feature>
<evidence type="ECO:0000256" key="2">
    <source>
        <dbReference type="ARBA" id="ARBA00022598"/>
    </source>
</evidence>
<comment type="subcellular location">
    <subcellularLocation>
        <location evidence="8">Cytoplasm</location>
    </subcellularLocation>
</comment>
<evidence type="ECO:0000256" key="1">
    <source>
        <dbReference type="ARBA" id="ARBA00011738"/>
    </source>
</evidence>
<evidence type="ECO:0000256" key="7">
    <source>
        <dbReference type="ARBA" id="ARBA00023134"/>
    </source>
</evidence>
<dbReference type="SUPFAM" id="SSF52540">
    <property type="entry name" value="P-loop containing nucleoside triphosphate hydrolases"/>
    <property type="match status" value="1"/>
</dbReference>
<dbReference type="AlphaFoldDB" id="A0A948T218"/>
<dbReference type="SMART" id="SM00788">
    <property type="entry name" value="Adenylsucc_synt"/>
    <property type="match status" value="1"/>
</dbReference>
<feature type="binding site" evidence="8">
    <location>
        <position position="145"/>
    </location>
    <ligand>
        <name>IMP</name>
        <dbReference type="ChEBI" id="CHEBI:58053"/>
        <note>ligand shared between dimeric partners</note>
    </ligand>
</feature>
<dbReference type="InterPro" id="IPR042109">
    <property type="entry name" value="Adenylosuccinate_synth_dom1"/>
</dbReference>
<dbReference type="GO" id="GO:0000287">
    <property type="term" value="F:magnesium ion binding"/>
    <property type="evidence" value="ECO:0007669"/>
    <property type="project" value="UniProtKB-UniRule"/>
</dbReference>
<dbReference type="EMBL" id="JAHLFP010000023">
    <property type="protein sequence ID" value="MBU3805925.1"/>
    <property type="molecule type" value="Genomic_DNA"/>
</dbReference>
<comment type="function">
    <text evidence="8">Plays an important role in the de novo pathway of purine nucleotide biosynthesis. Catalyzes the first committed step in the biosynthesis of AMP from IMP.</text>
</comment>
<reference evidence="9" key="2">
    <citation type="submission" date="2021-04" db="EMBL/GenBank/DDBJ databases">
        <authorList>
            <person name="Gilroy R."/>
        </authorList>
    </citation>
    <scope>NUCLEOTIDE SEQUENCE</scope>
    <source>
        <strain evidence="9">B5_2728</strain>
    </source>
</reference>
<comment type="subunit">
    <text evidence="1 8">Homodimer.</text>
</comment>
<feature type="binding site" evidence="8">
    <location>
        <begin position="336"/>
        <end position="338"/>
    </location>
    <ligand>
        <name>GTP</name>
        <dbReference type="ChEBI" id="CHEBI:37565"/>
    </ligand>
</feature>
<feature type="binding site" description="in other chain" evidence="8">
    <location>
        <position position="131"/>
    </location>
    <ligand>
        <name>IMP</name>
        <dbReference type="ChEBI" id="CHEBI:58053"/>
        <note>ligand shared between dimeric partners</note>
    </ligand>
</feature>
<dbReference type="GO" id="GO:0005525">
    <property type="term" value="F:GTP binding"/>
    <property type="evidence" value="ECO:0007669"/>
    <property type="project" value="UniProtKB-UniRule"/>
</dbReference>
<dbReference type="GO" id="GO:0046040">
    <property type="term" value="P:IMP metabolic process"/>
    <property type="evidence" value="ECO:0007669"/>
    <property type="project" value="TreeGrafter"/>
</dbReference>
<feature type="active site" description="Proton acceptor" evidence="8">
    <location>
        <position position="12"/>
    </location>
</feature>
<dbReference type="GO" id="GO:0004019">
    <property type="term" value="F:adenylosuccinate synthase activity"/>
    <property type="evidence" value="ECO:0007669"/>
    <property type="project" value="UniProtKB-UniRule"/>
</dbReference>
<sequence>MLTAITGINWGDEGKGRMVDLLSQEYNIVVRYQGGNNAGHTVVTPEGKFVLNLLPSGILRSDVTCVMGNGMVIDLAHLDKEIAALRQQGVAIDPSHLKISDRATICMPYHVEEDGLEEDRLAKSGNQFGSTRRGIAYSYGDKFMKKTLRMGDLLSLDESVKNRLATIVEWKNLTMQGAYGAKPIDLEEMWAWCQKYAEIFRDYICDTGAFLDEADRQGQKILFEAQLGALRDIDFGIYPFTSSSNVIGSYAPIGAGIPGRKLDKSIGIMKAYSSCVGEGPFTAELAMTEEEKNELRKAGNEFGAATGRPRRVGPFDVVASRYGVFCQGADELALTLLDVLDYMEQIPVVEKYLVNGKEVDRFPMGEALDLAKPVVTYLPGWNCDITACRTWDSLPQQAKDYVEYLEKAVGCKIKYVSVGASRDAYLVRE</sequence>
<dbReference type="EC" id="6.3.4.4" evidence="8"/>
<comment type="catalytic activity">
    <reaction evidence="8">
        <text>IMP + L-aspartate + GTP = N(6)-(1,2-dicarboxyethyl)-AMP + GDP + phosphate + 2 H(+)</text>
        <dbReference type="Rhea" id="RHEA:15753"/>
        <dbReference type="ChEBI" id="CHEBI:15378"/>
        <dbReference type="ChEBI" id="CHEBI:29991"/>
        <dbReference type="ChEBI" id="CHEBI:37565"/>
        <dbReference type="ChEBI" id="CHEBI:43474"/>
        <dbReference type="ChEBI" id="CHEBI:57567"/>
        <dbReference type="ChEBI" id="CHEBI:58053"/>
        <dbReference type="ChEBI" id="CHEBI:58189"/>
        <dbReference type="EC" id="6.3.4.4"/>
    </reaction>
</comment>
<feature type="binding site" description="in other chain" evidence="8">
    <location>
        <position position="308"/>
    </location>
    <ligand>
        <name>IMP</name>
        <dbReference type="ChEBI" id="CHEBI:58053"/>
        <note>ligand shared between dimeric partners</note>
    </ligand>
</feature>
<dbReference type="FunFam" id="3.90.170.10:FF:000001">
    <property type="entry name" value="Adenylosuccinate synthetase"/>
    <property type="match status" value="1"/>
</dbReference>